<dbReference type="EMBL" id="SNYL01000001">
    <property type="protein sequence ID" value="TDQ45365.1"/>
    <property type="molecule type" value="Genomic_DNA"/>
</dbReference>
<dbReference type="Gene3D" id="2.40.30.170">
    <property type="match status" value="1"/>
</dbReference>
<dbReference type="Pfam" id="PF25973">
    <property type="entry name" value="BSH_CzcB"/>
    <property type="match status" value="1"/>
</dbReference>
<evidence type="ECO:0000256" key="2">
    <source>
        <dbReference type="SAM" id="Coils"/>
    </source>
</evidence>
<accession>A0A4R6UJV4</accession>
<dbReference type="RefSeq" id="WP_133595552.1">
    <property type="nucleotide sequence ID" value="NZ_SNYL01000001.1"/>
</dbReference>
<dbReference type="SUPFAM" id="SSF111369">
    <property type="entry name" value="HlyD-like secretion proteins"/>
    <property type="match status" value="1"/>
</dbReference>
<name>A0A4R6UJV4_9BURK</name>
<evidence type="ECO:0000313" key="6">
    <source>
        <dbReference type="Proteomes" id="UP000295510"/>
    </source>
</evidence>
<keyword evidence="6" id="KW-1185">Reference proteome</keyword>
<feature type="domain" description="CzcB-like barrel-sandwich hybrid" evidence="4">
    <location>
        <begin position="68"/>
        <end position="205"/>
    </location>
</feature>
<reference evidence="5 6" key="1">
    <citation type="submission" date="2019-03" db="EMBL/GenBank/DDBJ databases">
        <title>Genomic Encyclopedia of Type Strains, Phase IV (KMG-IV): sequencing the most valuable type-strain genomes for metagenomic binning, comparative biology and taxonomic classification.</title>
        <authorList>
            <person name="Goeker M."/>
        </authorList>
    </citation>
    <scope>NUCLEOTIDE SEQUENCE [LARGE SCALE GENOMIC DNA]</scope>
    <source>
        <strain evidence="5 6">DSM 19605</strain>
    </source>
</reference>
<dbReference type="GO" id="GO:0015562">
    <property type="term" value="F:efflux transmembrane transporter activity"/>
    <property type="evidence" value="ECO:0007669"/>
    <property type="project" value="TreeGrafter"/>
</dbReference>
<dbReference type="PANTHER" id="PTHR30469">
    <property type="entry name" value="MULTIDRUG RESISTANCE PROTEIN MDTA"/>
    <property type="match status" value="1"/>
</dbReference>
<gene>
    <name evidence="5" type="ORF">DFR43_101270</name>
</gene>
<comment type="caution">
    <text evidence="5">The sequence shown here is derived from an EMBL/GenBank/DDBJ whole genome shotgun (WGS) entry which is preliminary data.</text>
</comment>
<dbReference type="OrthoDB" id="5502471at2"/>
<proteinExistence type="inferred from homology"/>
<feature type="chain" id="PRO_5020890475" evidence="3">
    <location>
        <begin position="29"/>
        <end position="349"/>
    </location>
</feature>
<organism evidence="5 6">
    <name type="scientific">Tepidicella xavieri</name>
    <dbReference type="NCBI Taxonomy" id="360241"/>
    <lineage>
        <taxon>Bacteria</taxon>
        <taxon>Pseudomonadati</taxon>
        <taxon>Pseudomonadota</taxon>
        <taxon>Betaproteobacteria</taxon>
        <taxon>Burkholderiales</taxon>
        <taxon>Tepidicella</taxon>
    </lineage>
</organism>
<dbReference type="NCBIfam" id="TIGR01730">
    <property type="entry name" value="RND_mfp"/>
    <property type="match status" value="1"/>
</dbReference>
<evidence type="ECO:0000256" key="3">
    <source>
        <dbReference type="SAM" id="SignalP"/>
    </source>
</evidence>
<dbReference type="Gene3D" id="2.40.50.100">
    <property type="match status" value="1"/>
</dbReference>
<dbReference type="PANTHER" id="PTHR30469:SF15">
    <property type="entry name" value="HLYD FAMILY OF SECRETION PROTEINS"/>
    <property type="match status" value="1"/>
</dbReference>
<dbReference type="Gene3D" id="1.10.287.470">
    <property type="entry name" value="Helix hairpin bin"/>
    <property type="match status" value="1"/>
</dbReference>
<evidence type="ECO:0000256" key="1">
    <source>
        <dbReference type="ARBA" id="ARBA00009477"/>
    </source>
</evidence>
<comment type="similarity">
    <text evidence="1">Belongs to the membrane fusion protein (MFP) (TC 8.A.1) family.</text>
</comment>
<keyword evidence="3" id="KW-0732">Signal</keyword>
<dbReference type="GO" id="GO:1990281">
    <property type="term" value="C:efflux pump complex"/>
    <property type="evidence" value="ECO:0007669"/>
    <property type="project" value="TreeGrafter"/>
</dbReference>
<dbReference type="AlphaFoldDB" id="A0A4R6UJV4"/>
<evidence type="ECO:0000313" key="5">
    <source>
        <dbReference type="EMBL" id="TDQ45365.1"/>
    </source>
</evidence>
<feature type="coiled-coil region" evidence="2">
    <location>
        <begin position="105"/>
        <end position="177"/>
    </location>
</feature>
<protein>
    <submittedName>
        <fullName evidence="5">RND family efflux transporter MFP subunit</fullName>
    </submittedName>
</protein>
<evidence type="ECO:0000259" key="4">
    <source>
        <dbReference type="Pfam" id="PF25973"/>
    </source>
</evidence>
<dbReference type="Proteomes" id="UP000295510">
    <property type="component" value="Unassembled WGS sequence"/>
</dbReference>
<sequence length="349" mass="36832">MTFAPFWPAGRVASRLAGLFLGALAALACGPAATQPLVPIETARLDTVWQLPQRSAPAQVMARNESRLAAEVGGTVTRWTADVGASVTRGALLVQIDPQDYELAVQRAEAGLQAAQARLRLGEAQLARARELVTQGFFSQEALAQRETEVALQRADLAAAESQLASARRQLARTSIRAPFAGTVVQRMAQLGEAVAPGAPLFVLAETGAAEVQASVTPADIGGLRRASAVHFQPQGQDRRHALKLLRVTGTVQAGSRTQTVRLGFEGPAALPPGTSGLLWWEDPTPHVPASLVVKRGNRLGVFVREGRTARFVALPDAQEGRAVPIALPGETLIVVRGQAALNDGQSID</sequence>
<dbReference type="InterPro" id="IPR058647">
    <property type="entry name" value="BSH_CzcB-like"/>
</dbReference>
<keyword evidence="2" id="KW-0175">Coiled coil</keyword>
<feature type="signal peptide" evidence="3">
    <location>
        <begin position="1"/>
        <end position="28"/>
    </location>
</feature>
<dbReference type="InterPro" id="IPR006143">
    <property type="entry name" value="RND_pump_MFP"/>
</dbReference>